<feature type="domain" description="ABC transmembrane type-1" evidence="8">
    <location>
        <begin position="70"/>
        <end position="259"/>
    </location>
</feature>
<comment type="caution">
    <text evidence="9">The sequence shown here is derived from an EMBL/GenBank/DDBJ whole genome shotgun (WGS) entry which is preliminary data.</text>
</comment>
<evidence type="ECO:0000256" key="4">
    <source>
        <dbReference type="ARBA" id="ARBA00022692"/>
    </source>
</evidence>
<feature type="transmembrane region" description="Helical" evidence="7">
    <location>
        <begin position="196"/>
        <end position="216"/>
    </location>
</feature>
<dbReference type="AlphaFoldDB" id="A0A6I3P562"/>
<dbReference type="RefSeq" id="WP_155199126.1">
    <property type="nucleotide sequence ID" value="NZ_WMYS01000003.1"/>
</dbReference>
<dbReference type="Pfam" id="PF00528">
    <property type="entry name" value="BPD_transp_1"/>
    <property type="match status" value="1"/>
</dbReference>
<feature type="transmembrane region" description="Helical" evidence="7">
    <location>
        <begin position="236"/>
        <end position="258"/>
    </location>
</feature>
<protein>
    <submittedName>
        <fullName evidence="9">ABC transporter permease subunit</fullName>
    </submittedName>
</protein>
<keyword evidence="3" id="KW-1003">Cell membrane</keyword>
<dbReference type="InterPro" id="IPR035906">
    <property type="entry name" value="MetI-like_sf"/>
</dbReference>
<gene>
    <name evidence="9" type="ORF">GMC75_07480</name>
</gene>
<reference evidence="9 10" key="1">
    <citation type="journal article" date="2019" name="Nat. Med.">
        <title>A library of human gut bacterial isolates paired with longitudinal multiomics data enables mechanistic microbiome research.</title>
        <authorList>
            <person name="Poyet M."/>
            <person name="Groussin M."/>
            <person name="Gibbons S.M."/>
            <person name="Avila-Pacheco J."/>
            <person name="Jiang X."/>
            <person name="Kearney S.M."/>
            <person name="Perrotta A.R."/>
            <person name="Berdy B."/>
            <person name="Zhao S."/>
            <person name="Lieberman T.D."/>
            <person name="Swanson P.K."/>
            <person name="Smith M."/>
            <person name="Roesemann S."/>
            <person name="Alexander J.E."/>
            <person name="Rich S.A."/>
            <person name="Livny J."/>
            <person name="Vlamakis H."/>
            <person name="Clish C."/>
            <person name="Bullock K."/>
            <person name="Deik A."/>
            <person name="Scott J."/>
            <person name="Pierce K.A."/>
            <person name="Xavier R.J."/>
            <person name="Alm E.J."/>
        </authorList>
    </citation>
    <scope>NUCLEOTIDE SEQUENCE [LARGE SCALE GENOMIC DNA]</scope>
    <source>
        <strain evidence="9 10">BIOML-A18</strain>
    </source>
</reference>
<feature type="transmembrane region" description="Helical" evidence="7">
    <location>
        <begin position="137"/>
        <end position="156"/>
    </location>
</feature>
<evidence type="ECO:0000256" key="2">
    <source>
        <dbReference type="ARBA" id="ARBA00022448"/>
    </source>
</evidence>
<accession>A0A6I3P562</accession>
<organism evidence="9 10">
    <name type="scientific">Streptococcus parasanguinis</name>
    <dbReference type="NCBI Taxonomy" id="1318"/>
    <lineage>
        <taxon>Bacteria</taxon>
        <taxon>Bacillati</taxon>
        <taxon>Bacillota</taxon>
        <taxon>Bacilli</taxon>
        <taxon>Lactobacillales</taxon>
        <taxon>Streptococcaceae</taxon>
        <taxon>Streptococcus</taxon>
    </lineage>
</organism>
<dbReference type="Proteomes" id="UP000430295">
    <property type="component" value="Unassembled WGS sequence"/>
</dbReference>
<keyword evidence="5 7" id="KW-1133">Transmembrane helix</keyword>
<keyword evidence="4 7" id="KW-0812">Transmembrane</keyword>
<evidence type="ECO:0000256" key="1">
    <source>
        <dbReference type="ARBA" id="ARBA00004651"/>
    </source>
</evidence>
<dbReference type="Gene3D" id="1.10.3720.10">
    <property type="entry name" value="MetI-like"/>
    <property type="match status" value="1"/>
</dbReference>
<dbReference type="GO" id="GO:0055085">
    <property type="term" value="P:transmembrane transport"/>
    <property type="evidence" value="ECO:0007669"/>
    <property type="project" value="InterPro"/>
</dbReference>
<dbReference type="EMBL" id="WMYS01000003">
    <property type="protein sequence ID" value="MTR41508.1"/>
    <property type="molecule type" value="Genomic_DNA"/>
</dbReference>
<feature type="transmembrane region" description="Helical" evidence="7">
    <location>
        <begin position="12"/>
        <end position="31"/>
    </location>
</feature>
<dbReference type="PROSITE" id="PS50928">
    <property type="entry name" value="ABC_TM1"/>
    <property type="match status" value="1"/>
</dbReference>
<evidence type="ECO:0000256" key="3">
    <source>
        <dbReference type="ARBA" id="ARBA00022475"/>
    </source>
</evidence>
<comment type="similarity">
    <text evidence="7">Belongs to the binding-protein-dependent transport system permease family.</text>
</comment>
<dbReference type="SUPFAM" id="SSF161098">
    <property type="entry name" value="MetI-like"/>
    <property type="match status" value="1"/>
</dbReference>
<sequence>MSSDQIKRNIRWVYLGLLLFLVFLGFAQWFGADRANQVDLGHVLAAPSRQALFGRDELGRDLLVRVFVGGAHTLFPSLLALFLVVLFGCLMGVLSVKFGGIVDRLVQVIITLFQAFPPIIFVIGIVGFLGLGMEQTLLAICLTSWTKYAYLVRSLLLDIKEEPYFRYADMFGNTFWSKIKLYYLPSVFPQVITTMVYDLNTIVMEIAGMSFIGLGAQMPDAEWGAMINTGRSYLQTAPWIVSFPSLFLILFIGGVMVLGKLLKQYFAIQQAYK</sequence>
<evidence type="ECO:0000256" key="5">
    <source>
        <dbReference type="ARBA" id="ARBA00022989"/>
    </source>
</evidence>
<dbReference type="PANTHER" id="PTHR43386:SF1">
    <property type="entry name" value="D,D-DIPEPTIDE TRANSPORT SYSTEM PERMEASE PROTEIN DDPC-RELATED"/>
    <property type="match status" value="1"/>
</dbReference>
<evidence type="ECO:0000256" key="7">
    <source>
        <dbReference type="RuleBase" id="RU363032"/>
    </source>
</evidence>
<dbReference type="InterPro" id="IPR000515">
    <property type="entry name" value="MetI-like"/>
</dbReference>
<feature type="transmembrane region" description="Helical" evidence="7">
    <location>
        <begin position="74"/>
        <end position="96"/>
    </location>
</feature>
<proteinExistence type="inferred from homology"/>
<evidence type="ECO:0000313" key="10">
    <source>
        <dbReference type="Proteomes" id="UP000430295"/>
    </source>
</evidence>
<name>A0A6I3P562_STRPA</name>
<comment type="subcellular location">
    <subcellularLocation>
        <location evidence="1 7">Cell membrane</location>
        <topology evidence="1 7">Multi-pass membrane protein</topology>
    </subcellularLocation>
</comment>
<evidence type="ECO:0000256" key="6">
    <source>
        <dbReference type="ARBA" id="ARBA00023136"/>
    </source>
</evidence>
<dbReference type="InterPro" id="IPR050366">
    <property type="entry name" value="BP-dependent_transpt_permease"/>
</dbReference>
<keyword evidence="6 7" id="KW-0472">Membrane</keyword>
<evidence type="ECO:0000313" key="9">
    <source>
        <dbReference type="EMBL" id="MTR41508.1"/>
    </source>
</evidence>
<dbReference type="PANTHER" id="PTHR43386">
    <property type="entry name" value="OLIGOPEPTIDE TRANSPORT SYSTEM PERMEASE PROTEIN APPC"/>
    <property type="match status" value="1"/>
</dbReference>
<dbReference type="CDD" id="cd06261">
    <property type="entry name" value="TM_PBP2"/>
    <property type="match status" value="1"/>
</dbReference>
<dbReference type="GO" id="GO:0005886">
    <property type="term" value="C:plasma membrane"/>
    <property type="evidence" value="ECO:0007669"/>
    <property type="project" value="UniProtKB-SubCell"/>
</dbReference>
<keyword evidence="2 7" id="KW-0813">Transport</keyword>
<feature type="transmembrane region" description="Helical" evidence="7">
    <location>
        <begin position="108"/>
        <end position="131"/>
    </location>
</feature>
<evidence type="ECO:0000259" key="8">
    <source>
        <dbReference type="PROSITE" id="PS50928"/>
    </source>
</evidence>